<organism evidence="4 5">
    <name type="scientific">Streptomyces scabichelini</name>
    <dbReference type="NCBI Taxonomy" id="2711217"/>
    <lineage>
        <taxon>Bacteria</taxon>
        <taxon>Bacillati</taxon>
        <taxon>Actinomycetota</taxon>
        <taxon>Actinomycetes</taxon>
        <taxon>Kitasatosporales</taxon>
        <taxon>Streptomycetaceae</taxon>
        <taxon>Streptomyces</taxon>
    </lineage>
</organism>
<evidence type="ECO:0000259" key="3">
    <source>
        <dbReference type="PROSITE" id="PS01124"/>
    </source>
</evidence>
<dbReference type="AlphaFoldDB" id="A0A6G4VFU2"/>
<sequence length="325" mass="34702">MDQLPTASGRRNAVLIPLFEGAQNLGVSAAADVLSAANEVASGEARFRYEVLTASLGGGPIRISGGLTVLPDADLADMADIDTLVIPSADGVPVIDSGTADALGALARRARRVAAVCTGAFVLAEAGLLDGRRAATHWEFADELARRFPAVVVDARDTVVRDGPLTTSGGVASALDLALALVEDDLGQDVAQRVARSFVTYQRKPGGQAQFAEPRGRDAHSPAVREVQRQILANPRGDLSIRSLSHRAGLSERHFTRLFRAEVGLSAREYVERARVAAASRLLTETPRSPEMIAREAGFGTEATMRKAFLRLLQVSPHEYRNRFS</sequence>
<dbReference type="GO" id="GO:0003700">
    <property type="term" value="F:DNA-binding transcription factor activity"/>
    <property type="evidence" value="ECO:0007669"/>
    <property type="project" value="InterPro"/>
</dbReference>
<dbReference type="SUPFAM" id="SSF52317">
    <property type="entry name" value="Class I glutamine amidotransferase-like"/>
    <property type="match status" value="1"/>
</dbReference>
<dbReference type="GO" id="GO:0043565">
    <property type="term" value="F:sequence-specific DNA binding"/>
    <property type="evidence" value="ECO:0007669"/>
    <property type="project" value="InterPro"/>
</dbReference>
<evidence type="ECO:0000256" key="2">
    <source>
        <dbReference type="ARBA" id="ARBA00023163"/>
    </source>
</evidence>
<evidence type="ECO:0000256" key="1">
    <source>
        <dbReference type="ARBA" id="ARBA00023015"/>
    </source>
</evidence>
<evidence type="ECO:0000313" key="4">
    <source>
        <dbReference type="EMBL" id="NGO12667.1"/>
    </source>
</evidence>
<reference evidence="4 5" key="1">
    <citation type="submission" date="2020-02" db="EMBL/GenBank/DDBJ databases">
        <title>Whole-genome analyses of novel actinobacteria.</title>
        <authorList>
            <person name="Sahin N."/>
            <person name="Gencbay T."/>
        </authorList>
    </citation>
    <scope>NUCLEOTIDE SEQUENCE [LARGE SCALE GENOMIC DNA]</scope>
    <source>
        <strain evidence="4 5">HC44</strain>
    </source>
</reference>
<keyword evidence="1" id="KW-0805">Transcription regulation</keyword>
<dbReference type="Proteomes" id="UP000472335">
    <property type="component" value="Unassembled WGS sequence"/>
</dbReference>
<dbReference type="InterPro" id="IPR052158">
    <property type="entry name" value="INH-QAR"/>
</dbReference>
<dbReference type="RefSeq" id="WP_165265318.1">
    <property type="nucleotide sequence ID" value="NZ_JAAKZY010000150.1"/>
</dbReference>
<feature type="domain" description="HTH araC/xylS-type" evidence="3">
    <location>
        <begin position="225"/>
        <end position="323"/>
    </location>
</feature>
<dbReference type="PROSITE" id="PS01124">
    <property type="entry name" value="HTH_ARAC_FAMILY_2"/>
    <property type="match status" value="1"/>
</dbReference>
<dbReference type="EMBL" id="JAAKZY010000150">
    <property type="protein sequence ID" value="NGO12667.1"/>
    <property type="molecule type" value="Genomic_DNA"/>
</dbReference>
<dbReference type="SMART" id="SM00342">
    <property type="entry name" value="HTH_ARAC"/>
    <property type="match status" value="1"/>
</dbReference>
<dbReference type="Gene3D" id="1.10.10.60">
    <property type="entry name" value="Homeodomain-like"/>
    <property type="match status" value="1"/>
</dbReference>
<keyword evidence="5" id="KW-1185">Reference proteome</keyword>
<dbReference type="PANTHER" id="PTHR43130">
    <property type="entry name" value="ARAC-FAMILY TRANSCRIPTIONAL REGULATOR"/>
    <property type="match status" value="1"/>
</dbReference>
<dbReference type="InterPro" id="IPR002818">
    <property type="entry name" value="DJ-1/PfpI"/>
</dbReference>
<dbReference type="Pfam" id="PF12833">
    <property type="entry name" value="HTH_18"/>
    <property type="match status" value="1"/>
</dbReference>
<dbReference type="InterPro" id="IPR029062">
    <property type="entry name" value="Class_I_gatase-like"/>
</dbReference>
<accession>A0A6G4VFU2</accession>
<keyword evidence="2" id="KW-0804">Transcription</keyword>
<name>A0A6G4VFU2_9ACTN</name>
<dbReference type="Gene3D" id="3.40.50.880">
    <property type="match status" value="1"/>
</dbReference>
<proteinExistence type="predicted"/>
<dbReference type="InterPro" id="IPR009057">
    <property type="entry name" value="Homeodomain-like_sf"/>
</dbReference>
<dbReference type="SUPFAM" id="SSF46689">
    <property type="entry name" value="Homeodomain-like"/>
    <property type="match status" value="2"/>
</dbReference>
<dbReference type="PANTHER" id="PTHR43130:SF3">
    <property type="entry name" value="HTH-TYPE TRANSCRIPTIONAL REGULATOR RV1931C"/>
    <property type="match status" value="1"/>
</dbReference>
<protein>
    <submittedName>
        <fullName evidence="4">Helix-turn-helix domain-containing protein</fullName>
    </submittedName>
</protein>
<gene>
    <name evidence="4" type="ORF">G5C60_34920</name>
</gene>
<evidence type="ECO:0000313" key="5">
    <source>
        <dbReference type="Proteomes" id="UP000472335"/>
    </source>
</evidence>
<dbReference type="Pfam" id="PF01965">
    <property type="entry name" value="DJ-1_PfpI"/>
    <property type="match status" value="1"/>
</dbReference>
<comment type="caution">
    <text evidence="4">The sequence shown here is derived from an EMBL/GenBank/DDBJ whole genome shotgun (WGS) entry which is preliminary data.</text>
</comment>
<dbReference type="InterPro" id="IPR018060">
    <property type="entry name" value="HTH_AraC"/>
</dbReference>